<dbReference type="AlphaFoldDB" id="A0A8J6HZH1"/>
<proteinExistence type="predicted"/>
<sequence length="163" mass="17999">MRKEMKLILPIVLLVIVLGTSFAVEKTHDIIVTIPEIAELELSEDSIDLGNFLVGNVLQNRIVSATPLKVTYRCNHMDGWALKVSATAFQNAIDPSITIPVNYLYFGTAPDKTDTQMSETDIVVATGLEPVNTTTEIYYAMDFPENAYAGEYSTTVTYTLVTL</sequence>
<organism evidence="1 2">
    <name type="scientific">Capillibacterium thermochitinicola</name>
    <dbReference type="NCBI Taxonomy" id="2699427"/>
    <lineage>
        <taxon>Bacteria</taxon>
        <taxon>Bacillati</taxon>
        <taxon>Bacillota</taxon>
        <taxon>Capillibacterium</taxon>
    </lineage>
</organism>
<comment type="caution">
    <text evidence="1">The sequence shown here is derived from an EMBL/GenBank/DDBJ whole genome shotgun (WGS) entry which is preliminary data.</text>
</comment>
<accession>A0A8J6HZH1</accession>
<gene>
    <name evidence="1" type="ORF">G5B42_03750</name>
</gene>
<name>A0A8J6HZH1_9FIRM</name>
<dbReference type="EMBL" id="JAAKDE010000006">
    <property type="protein sequence ID" value="MBA2132656.1"/>
    <property type="molecule type" value="Genomic_DNA"/>
</dbReference>
<reference evidence="1" key="1">
    <citation type="submission" date="2020-06" db="EMBL/GenBank/DDBJ databases">
        <title>Novel chitinolytic bacterium.</title>
        <authorList>
            <person name="Ungkulpasvich U."/>
            <person name="Kosugi A."/>
            <person name="Uke A."/>
        </authorList>
    </citation>
    <scope>NUCLEOTIDE SEQUENCE</scope>
    <source>
        <strain evidence="1">UUS1-1</strain>
    </source>
</reference>
<dbReference type="Proteomes" id="UP000657177">
    <property type="component" value="Unassembled WGS sequence"/>
</dbReference>
<protein>
    <submittedName>
        <fullName evidence="1">Uncharacterized protein</fullName>
    </submittedName>
</protein>
<keyword evidence="2" id="KW-1185">Reference proteome</keyword>
<dbReference type="RefSeq" id="WP_181339110.1">
    <property type="nucleotide sequence ID" value="NZ_JAAKDE010000006.1"/>
</dbReference>
<evidence type="ECO:0000313" key="2">
    <source>
        <dbReference type="Proteomes" id="UP000657177"/>
    </source>
</evidence>
<evidence type="ECO:0000313" key="1">
    <source>
        <dbReference type="EMBL" id="MBA2132656.1"/>
    </source>
</evidence>